<evidence type="ECO:0000313" key="1">
    <source>
        <dbReference type="EMBL" id="RDW61797.1"/>
    </source>
</evidence>
<evidence type="ECO:0000313" key="2">
    <source>
        <dbReference type="Proteomes" id="UP000256690"/>
    </source>
</evidence>
<dbReference type="Proteomes" id="UP000256690">
    <property type="component" value="Unassembled WGS sequence"/>
</dbReference>
<dbReference type="RefSeq" id="XP_026598928.1">
    <property type="nucleotide sequence ID" value="XM_026752485.1"/>
</dbReference>
<dbReference type="AlphaFoldDB" id="A0A3D8QJ73"/>
<dbReference type="GeneID" id="38120839"/>
<sequence length="126" mass="13794">MVAGDTAGGMDQVIYGDPSEDPGGYEATWSFVPDVKVKGFLHNFRAQLATPYPTTGSCSSLSKHIKLRAHLSSYTVQLQVDCSQRSRQVHNVPDYSAQSSPQARCQHLVRLGSRIGQLETLLAYPL</sequence>
<accession>A0A3D8QJ73</accession>
<proteinExistence type="predicted"/>
<dbReference type="EMBL" id="PVWQ01000016">
    <property type="protein sequence ID" value="RDW61797.1"/>
    <property type="molecule type" value="Genomic_DNA"/>
</dbReference>
<protein>
    <submittedName>
        <fullName evidence="1">Uncharacterized protein</fullName>
    </submittedName>
</protein>
<gene>
    <name evidence="1" type="ORF">DSM5745_10469</name>
</gene>
<comment type="caution">
    <text evidence="1">The sequence shown here is derived from an EMBL/GenBank/DDBJ whole genome shotgun (WGS) entry which is preliminary data.</text>
</comment>
<keyword evidence="2" id="KW-1185">Reference proteome</keyword>
<name>A0A3D8QJ73_9EURO</name>
<organism evidence="1 2">
    <name type="scientific">Aspergillus mulundensis</name>
    <dbReference type="NCBI Taxonomy" id="1810919"/>
    <lineage>
        <taxon>Eukaryota</taxon>
        <taxon>Fungi</taxon>
        <taxon>Dikarya</taxon>
        <taxon>Ascomycota</taxon>
        <taxon>Pezizomycotina</taxon>
        <taxon>Eurotiomycetes</taxon>
        <taxon>Eurotiomycetidae</taxon>
        <taxon>Eurotiales</taxon>
        <taxon>Aspergillaceae</taxon>
        <taxon>Aspergillus</taxon>
        <taxon>Aspergillus subgen. Nidulantes</taxon>
    </lineage>
</organism>
<reference evidence="1 2" key="1">
    <citation type="journal article" date="2018" name="IMA Fungus">
        <title>IMA Genome-F 9: Draft genome sequence of Annulohypoxylon stygium, Aspergillus mulundensis, Berkeleyomyces basicola (syn. Thielaviopsis basicola), Ceratocystis smalleyi, two Cercospora beticola strains, Coleophoma cylindrospora, Fusarium fracticaudum, Phialophora cf. hyalina, and Morchella septimelata.</title>
        <authorList>
            <person name="Wingfield B.D."/>
            <person name="Bills G.F."/>
            <person name="Dong Y."/>
            <person name="Huang W."/>
            <person name="Nel W.J."/>
            <person name="Swalarsk-Parry B.S."/>
            <person name="Vaghefi N."/>
            <person name="Wilken P.M."/>
            <person name="An Z."/>
            <person name="de Beer Z.W."/>
            <person name="De Vos L."/>
            <person name="Chen L."/>
            <person name="Duong T.A."/>
            <person name="Gao Y."/>
            <person name="Hammerbacher A."/>
            <person name="Kikkert J.R."/>
            <person name="Li Y."/>
            <person name="Li H."/>
            <person name="Li K."/>
            <person name="Li Q."/>
            <person name="Liu X."/>
            <person name="Ma X."/>
            <person name="Naidoo K."/>
            <person name="Pethybridge S.J."/>
            <person name="Sun J."/>
            <person name="Steenkamp E.T."/>
            <person name="van der Nest M.A."/>
            <person name="van Wyk S."/>
            <person name="Wingfield M.J."/>
            <person name="Xiong C."/>
            <person name="Yue Q."/>
            <person name="Zhang X."/>
        </authorList>
    </citation>
    <scope>NUCLEOTIDE SEQUENCE [LARGE SCALE GENOMIC DNA]</scope>
    <source>
        <strain evidence="1 2">DSM 5745</strain>
    </source>
</reference>